<dbReference type="SUPFAM" id="SSF55248">
    <property type="entry name" value="PCD-like"/>
    <property type="match status" value="1"/>
</dbReference>
<dbReference type="CDD" id="cd00488">
    <property type="entry name" value="PCD_DCoH"/>
    <property type="match status" value="1"/>
</dbReference>
<gene>
    <name evidence="6" type="ORF">FHX42_003370</name>
</gene>
<proteinExistence type="inferred from homology"/>
<organism evidence="6 7">
    <name type="scientific">Halosaccharopolyspora lacisalsi</name>
    <dbReference type="NCBI Taxonomy" id="1000566"/>
    <lineage>
        <taxon>Bacteria</taxon>
        <taxon>Bacillati</taxon>
        <taxon>Actinomycetota</taxon>
        <taxon>Actinomycetes</taxon>
        <taxon>Pseudonocardiales</taxon>
        <taxon>Pseudonocardiaceae</taxon>
        <taxon>Halosaccharopolyspora</taxon>
    </lineage>
</organism>
<comment type="similarity">
    <text evidence="2">Belongs to the pterin-4-alpha-carbinolamine dehydratase family.</text>
</comment>
<comment type="caution">
    <text evidence="6">The sequence shown here is derived from an EMBL/GenBank/DDBJ whole genome shotgun (WGS) entry which is preliminary data.</text>
</comment>
<protein>
    <recommendedName>
        <fullName evidence="4">Putative pterin-4-alpha-carbinolamine dehydratase</fullName>
        <ecNumber evidence="3">4.2.1.96</ecNumber>
    </recommendedName>
</protein>
<dbReference type="EC" id="4.2.1.96" evidence="3"/>
<dbReference type="Proteomes" id="UP000569329">
    <property type="component" value="Unassembled WGS sequence"/>
</dbReference>
<evidence type="ECO:0000256" key="5">
    <source>
        <dbReference type="ARBA" id="ARBA00023239"/>
    </source>
</evidence>
<dbReference type="Gene3D" id="3.30.1360.20">
    <property type="entry name" value="Transcriptional coactivator/pterin dehydratase"/>
    <property type="match status" value="1"/>
</dbReference>
<evidence type="ECO:0000256" key="4">
    <source>
        <dbReference type="ARBA" id="ARBA00021735"/>
    </source>
</evidence>
<evidence type="ECO:0000313" key="7">
    <source>
        <dbReference type="Proteomes" id="UP000569329"/>
    </source>
</evidence>
<reference evidence="6 7" key="1">
    <citation type="submission" date="2020-07" db="EMBL/GenBank/DDBJ databases">
        <title>Sequencing the genomes of 1000 actinobacteria strains.</title>
        <authorList>
            <person name="Klenk H.-P."/>
        </authorList>
    </citation>
    <scope>NUCLEOTIDE SEQUENCE [LARGE SCALE GENOMIC DNA]</scope>
    <source>
        <strain evidence="6 7">DSM 45975</strain>
    </source>
</reference>
<keyword evidence="7" id="KW-1185">Reference proteome</keyword>
<evidence type="ECO:0000256" key="1">
    <source>
        <dbReference type="ARBA" id="ARBA00001554"/>
    </source>
</evidence>
<evidence type="ECO:0000256" key="2">
    <source>
        <dbReference type="ARBA" id="ARBA00006472"/>
    </source>
</evidence>
<dbReference type="InterPro" id="IPR036428">
    <property type="entry name" value="PCD_sf"/>
</dbReference>
<dbReference type="InterPro" id="IPR001533">
    <property type="entry name" value="Pterin_deHydtase"/>
</dbReference>
<name>A0A839DWX0_9PSEU</name>
<evidence type="ECO:0000256" key="3">
    <source>
        <dbReference type="ARBA" id="ARBA00013252"/>
    </source>
</evidence>
<dbReference type="NCBIfam" id="NF002017">
    <property type="entry name" value="PRK00823.1-2"/>
    <property type="match status" value="1"/>
</dbReference>
<evidence type="ECO:0000313" key="6">
    <source>
        <dbReference type="EMBL" id="MBA8826004.1"/>
    </source>
</evidence>
<dbReference type="AlphaFoldDB" id="A0A839DWX0"/>
<accession>A0A839DWX0</accession>
<keyword evidence="5 6" id="KW-0456">Lyase</keyword>
<comment type="catalytic activity">
    <reaction evidence="1">
        <text>(4aS,6R)-4a-hydroxy-L-erythro-5,6,7,8-tetrahydrobiopterin = (6R)-L-erythro-6,7-dihydrobiopterin + H2O</text>
        <dbReference type="Rhea" id="RHEA:11920"/>
        <dbReference type="ChEBI" id="CHEBI:15377"/>
        <dbReference type="ChEBI" id="CHEBI:15642"/>
        <dbReference type="ChEBI" id="CHEBI:43120"/>
        <dbReference type="EC" id="4.2.1.96"/>
    </reaction>
</comment>
<dbReference type="RefSeq" id="WP_182545235.1">
    <property type="nucleotide sequence ID" value="NZ_JACGWZ010000004.1"/>
</dbReference>
<sequence length="97" mass="10791">MPELLERSAIDTRLAELPDWEYGDGAVSKTWQLKGFLTAMSFANAIAHLANETNHHPDLSVHDYNRLTVRITTHSAGGVTENDLGMAERIEELRSVS</sequence>
<dbReference type="EMBL" id="JACGWZ010000004">
    <property type="protein sequence ID" value="MBA8826004.1"/>
    <property type="molecule type" value="Genomic_DNA"/>
</dbReference>
<dbReference type="PANTHER" id="PTHR12599">
    <property type="entry name" value="PTERIN-4-ALPHA-CARBINOLAMINE DEHYDRATASE"/>
    <property type="match status" value="1"/>
</dbReference>
<dbReference type="GO" id="GO:0008124">
    <property type="term" value="F:4-alpha-hydroxytetrahydrobiopterin dehydratase activity"/>
    <property type="evidence" value="ECO:0007669"/>
    <property type="project" value="UniProtKB-EC"/>
</dbReference>
<dbReference type="PANTHER" id="PTHR12599:SF0">
    <property type="entry name" value="PTERIN-4-ALPHA-CARBINOLAMINE DEHYDRATASE"/>
    <property type="match status" value="1"/>
</dbReference>
<dbReference type="GO" id="GO:0006729">
    <property type="term" value="P:tetrahydrobiopterin biosynthetic process"/>
    <property type="evidence" value="ECO:0007669"/>
    <property type="project" value="InterPro"/>
</dbReference>
<dbReference type="Pfam" id="PF01329">
    <property type="entry name" value="Pterin_4a"/>
    <property type="match status" value="1"/>
</dbReference>